<dbReference type="EMBL" id="BAAADN010000032">
    <property type="protein sequence ID" value="GAA0465032.1"/>
    <property type="molecule type" value="Genomic_DNA"/>
</dbReference>
<keyword evidence="4" id="KW-1185">Reference proteome</keyword>
<dbReference type="Proteomes" id="UP000830542">
    <property type="component" value="Chromosome"/>
</dbReference>
<name>A0AAV3SIH7_HALDO</name>
<evidence type="ECO:0000256" key="1">
    <source>
        <dbReference type="SAM" id="Phobius"/>
    </source>
</evidence>
<reference evidence="2" key="1">
    <citation type="journal article" date="2014" name="Int. J. Syst. Evol. Microbiol.">
        <title>Complete genome sequence of Corynebacterium casei LMG S-19264T (=DSM 44701T), isolated from a smear-ripened cheese.</title>
        <authorList>
            <consortium name="US DOE Joint Genome Institute (JGI-PGF)"/>
            <person name="Walter F."/>
            <person name="Albersmeier A."/>
            <person name="Kalinowski J."/>
            <person name="Ruckert C."/>
        </authorList>
    </citation>
    <scope>NUCLEOTIDE SEQUENCE</scope>
    <source>
        <strain evidence="2">JCM 12289</strain>
    </source>
</reference>
<keyword evidence="1" id="KW-0472">Membrane</keyword>
<reference evidence="3" key="2">
    <citation type="submission" date="2022-04" db="EMBL/GenBank/DDBJ databases">
        <title>Sequencing and genomic assembly of Halococcus dombrowskii.</title>
        <authorList>
            <person name="Lim S.W."/>
            <person name="MacLea K.S."/>
        </authorList>
    </citation>
    <scope>NUCLEOTIDE SEQUENCE</scope>
    <source>
        <strain evidence="3">H4</strain>
    </source>
</reference>
<accession>A0AAV3SIH7</accession>
<reference evidence="2" key="3">
    <citation type="submission" date="2023-12" db="EMBL/GenBank/DDBJ databases">
        <authorList>
            <person name="Sun Q."/>
            <person name="Inoue M."/>
        </authorList>
    </citation>
    <scope>NUCLEOTIDE SEQUENCE</scope>
    <source>
        <strain evidence="2">JCM 12289</strain>
    </source>
</reference>
<organism evidence="2 5">
    <name type="scientific">Halococcus dombrowskii</name>
    <dbReference type="NCBI Taxonomy" id="179637"/>
    <lineage>
        <taxon>Archaea</taxon>
        <taxon>Methanobacteriati</taxon>
        <taxon>Methanobacteriota</taxon>
        <taxon>Stenosarchaea group</taxon>
        <taxon>Halobacteria</taxon>
        <taxon>Halobacteriales</taxon>
        <taxon>Halococcaceae</taxon>
        <taxon>Halococcus</taxon>
    </lineage>
</organism>
<gene>
    <name evidence="2" type="ORF">GCM10008985_22450</name>
    <name evidence="3" type="ORF">MUK72_05635</name>
</gene>
<dbReference type="KEGG" id="hdo:MUK72_05635"/>
<feature type="transmembrane region" description="Helical" evidence="1">
    <location>
        <begin position="115"/>
        <end position="138"/>
    </location>
</feature>
<evidence type="ECO:0000313" key="2">
    <source>
        <dbReference type="EMBL" id="GAA0465032.1"/>
    </source>
</evidence>
<dbReference type="EMBL" id="CP095005">
    <property type="protein sequence ID" value="UOO96191.1"/>
    <property type="molecule type" value="Genomic_DNA"/>
</dbReference>
<dbReference type="Pfam" id="PF24363">
    <property type="entry name" value="DUF7519"/>
    <property type="match status" value="1"/>
</dbReference>
<evidence type="ECO:0000313" key="5">
    <source>
        <dbReference type="Proteomes" id="UP001500962"/>
    </source>
</evidence>
<proteinExistence type="predicted"/>
<feature type="transmembrane region" description="Helical" evidence="1">
    <location>
        <begin position="56"/>
        <end position="75"/>
    </location>
</feature>
<dbReference type="InterPro" id="IPR055941">
    <property type="entry name" value="DUF7519"/>
</dbReference>
<keyword evidence="1" id="KW-0812">Transmembrane</keyword>
<feature type="transmembrane region" description="Helical" evidence="1">
    <location>
        <begin position="16"/>
        <end position="49"/>
    </location>
</feature>
<dbReference type="RefSeq" id="WP_244704689.1">
    <property type="nucleotide sequence ID" value="NZ_BAAADN010000032.1"/>
</dbReference>
<evidence type="ECO:0000313" key="3">
    <source>
        <dbReference type="EMBL" id="UOO96191.1"/>
    </source>
</evidence>
<feature type="transmembrane region" description="Helical" evidence="1">
    <location>
        <begin position="144"/>
        <end position="163"/>
    </location>
</feature>
<sequence>MSTAAIDDAPPRASTAIAIGVAAIGTLSLALSGPAAVVGAVGVVGLAVGLRSSSRAAVTLGATGLFCGTLLAGLAGAPSPLLLAATAATVVAWDVAEFGIGLGETVGRAATTRRAELVHAGTSGALALIGAGGGFAVYRLAGGGPALVPIALLFGAVVLVLTLRP</sequence>
<feature type="transmembrane region" description="Helical" evidence="1">
    <location>
        <begin position="81"/>
        <end position="103"/>
    </location>
</feature>
<evidence type="ECO:0000313" key="4">
    <source>
        <dbReference type="Proteomes" id="UP000830542"/>
    </source>
</evidence>
<keyword evidence="1" id="KW-1133">Transmembrane helix</keyword>
<dbReference type="GeneID" id="71761309"/>
<dbReference type="Proteomes" id="UP001500962">
    <property type="component" value="Unassembled WGS sequence"/>
</dbReference>
<dbReference type="AlphaFoldDB" id="A0AAV3SIH7"/>
<protein>
    <submittedName>
        <fullName evidence="2">Uncharacterized protein</fullName>
    </submittedName>
</protein>